<protein>
    <submittedName>
        <fullName evidence="2">Uncharacterized protein</fullName>
    </submittedName>
</protein>
<gene>
    <name evidence="2" type="ORF">FSB_LOCUS12847</name>
</gene>
<accession>A0A2N9FCY4</accession>
<organism evidence="2">
    <name type="scientific">Fagus sylvatica</name>
    <name type="common">Beechnut</name>
    <dbReference type="NCBI Taxonomy" id="28930"/>
    <lineage>
        <taxon>Eukaryota</taxon>
        <taxon>Viridiplantae</taxon>
        <taxon>Streptophyta</taxon>
        <taxon>Embryophyta</taxon>
        <taxon>Tracheophyta</taxon>
        <taxon>Spermatophyta</taxon>
        <taxon>Magnoliopsida</taxon>
        <taxon>eudicotyledons</taxon>
        <taxon>Gunneridae</taxon>
        <taxon>Pentapetalae</taxon>
        <taxon>rosids</taxon>
        <taxon>fabids</taxon>
        <taxon>Fagales</taxon>
        <taxon>Fagaceae</taxon>
        <taxon>Fagus</taxon>
    </lineage>
</organism>
<evidence type="ECO:0000313" key="2">
    <source>
        <dbReference type="EMBL" id="SPC84965.1"/>
    </source>
</evidence>
<feature type="region of interest" description="Disordered" evidence="1">
    <location>
        <begin position="114"/>
        <end position="134"/>
    </location>
</feature>
<name>A0A2N9FCY4_FAGSY</name>
<dbReference type="AlphaFoldDB" id="A0A2N9FCY4"/>
<dbReference type="EMBL" id="OIVN01000746">
    <property type="protein sequence ID" value="SPC84965.1"/>
    <property type="molecule type" value="Genomic_DNA"/>
</dbReference>
<evidence type="ECO:0000256" key="1">
    <source>
        <dbReference type="SAM" id="MobiDB-lite"/>
    </source>
</evidence>
<reference evidence="2" key="1">
    <citation type="submission" date="2018-02" db="EMBL/GenBank/DDBJ databases">
        <authorList>
            <person name="Cohen D.B."/>
            <person name="Kent A.D."/>
        </authorList>
    </citation>
    <scope>NUCLEOTIDE SEQUENCE</scope>
</reference>
<proteinExistence type="predicted"/>
<sequence length="191" mass="20650">MALFGYIIGSRHLLGPRPPPTDRSSPNLSLYGGKTAIAAARCPYMLEKEPETLFTRSRTPHYSKPITRATRLQNGKPATLLDSSPAHLPFGGGTVAIEGCTRRHVPARLRPLSPRASTQQHLQGTRDHAPGTHPCHASPLCVATSAGKKIWGDEMGSSTVQIHPQGIYSLASKLSFLNLFFYITSLISGLL</sequence>